<sequence length="494" mass="54294">MSCAKNSLILALPKGSRKEFLRNRITRGALSKQSVIASILLNKAKMDARKLAPRQENVNDDDASAVLFKPADANSRSKRRRLDHLTWEEKLQRKKMKNRVAAQTSRDRKKAKLDELELTVRTLTQECVMLRSQNESLLNETKRLRKELDAKNREERYCTLCQARVHCVVPSLGSAVSPNDPLPQGGTTQSITPDANTRNSCSIEDPDPLPPLEELCGDLQDDDDYIERLEELAESLLREVNLEVQAAPDKSNEQVSVKDDSVKEPGHPEAVVGQTSENVEANRAGGGVGVESYLTADLTSSSNCHPVVCGAARPERSNAQRVVTVGPTTTPPLAIKTEVEIKQESEPAHDLETTFYGTYDEATNSITIIYPGEESADIGIQECVQEVSTDDGVAVDVATDVRYLTPPPPPPPPPPLHGYSAQFSPAYTCRTDTMSPASTNSDTDSCVVAQVDSPSSMDCGYESHDSPSVDSHCRYSHINDLWHENFRELFPALA</sequence>
<evidence type="ECO:0000256" key="4">
    <source>
        <dbReference type="ARBA" id="ARBA00023163"/>
    </source>
</evidence>
<dbReference type="GO" id="GO:0005634">
    <property type="term" value="C:nucleus"/>
    <property type="evidence" value="ECO:0007669"/>
    <property type="project" value="TreeGrafter"/>
</dbReference>
<gene>
    <name evidence="11" type="primary">LOC106746034</name>
</gene>
<feature type="compositionally biased region" description="Polar residues" evidence="8">
    <location>
        <begin position="185"/>
        <end position="200"/>
    </location>
</feature>
<keyword evidence="4" id="KW-0804">Transcription</keyword>
<dbReference type="CDD" id="cd14691">
    <property type="entry name" value="bZIP_XBP1"/>
    <property type="match status" value="1"/>
</dbReference>
<feature type="domain" description="BZIP" evidence="9">
    <location>
        <begin position="88"/>
        <end position="151"/>
    </location>
</feature>
<feature type="compositionally biased region" description="Basic and acidic residues" evidence="8">
    <location>
        <begin position="250"/>
        <end position="267"/>
    </location>
</feature>
<keyword evidence="3" id="KW-0238">DNA-binding</keyword>
<dbReference type="PANTHER" id="PTHR46542:SF1">
    <property type="entry name" value="X-BOX BINDING PROTEIN 1"/>
    <property type="match status" value="1"/>
</dbReference>
<evidence type="ECO:0000256" key="6">
    <source>
        <dbReference type="ARBA" id="ARBA00040165"/>
    </source>
</evidence>
<evidence type="ECO:0000256" key="3">
    <source>
        <dbReference type="ARBA" id="ARBA00023125"/>
    </source>
</evidence>
<organism evidence="10 11">
    <name type="scientific">Dinoponera quadriceps</name>
    <name type="common">South American ant</name>
    <dbReference type="NCBI Taxonomy" id="609295"/>
    <lineage>
        <taxon>Eukaryota</taxon>
        <taxon>Metazoa</taxon>
        <taxon>Ecdysozoa</taxon>
        <taxon>Arthropoda</taxon>
        <taxon>Hexapoda</taxon>
        <taxon>Insecta</taxon>
        <taxon>Pterygota</taxon>
        <taxon>Neoptera</taxon>
        <taxon>Endopterygota</taxon>
        <taxon>Hymenoptera</taxon>
        <taxon>Apocrita</taxon>
        <taxon>Aculeata</taxon>
        <taxon>Formicoidea</taxon>
        <taxon>Formicidae</taxon>
        <taxon>Ponerinae</taxon>
        <taxon>Ponerini</taxon>
        <taxon>Dinoponera</taxon>
    </lineage>
</organism>
<keyword evidence="2" id="KW-0805">Transcription regulation</keyword>
<keyword evidence="1" id="KW-0832">Ubl conjugation</keyword>
<evidence type="ECO:0000259" key="9">
    <source>
        <dbReference type="PROSITE" id="PS50217"/>
    </source>
</evidence>
<dbReference type="PROSITE" id="PS50217">
    <property type="entry name" value="BZIP"/>
    <property type="match status" value="1"/>
</dbReference>
<dbReference type="Gene3D" id="1.20.5.170">
    <property type="match status" value="1"/>
</dbReference>
<evidence type="ECO:0000256" key="1">
    <source>
        <dbReference type="ARBA" id="ARBA00022843"/>
    </source>
</evidence>
<protein>
    <recommendedName>
        <fullName evidence="6">X-box-binding protein 1</fullName>
    </recommendedName>
</protein>
<feature type="region of interest" description="Disordered" evidence="8">
    <location>
        <begin position="175"/>
        <end position="200"/>
    </location>
</feature>
<dbReference type="GO" id="GO:0000977">
    <property type="term" value="F:RNA polymerase II transcription regulatory region sequence-specific DNA binding"/>
    <property type="evidence" value="ECO:0007669"/>
    <property type="project" value="TreeGrafter"/>
</dbReference>
<keyword evidence="7" id="KW-0175">Coiled coil</keyword>
<dbReference type="AlphaFoldDB" id="A0A6P3XI46"/>
<dbReference type="PROSITE" id="PS00036">
    <property type="entry name" value="BZIP_BASIC"/>
    <property type="match status" value="1"/>
</dbReference>
<dbReference type="SMART" id="SM00338">
    <property type="entry name" value="BRLZ"/>
    <property type="match status" value="1"/>
</dbReference>
<keyword evidence="5" id="KW-0539">Nucleus</keyword>
<dbReference type="GO" id="GO:0000981">
    <property type="term" value="F:DNA-binding transcription factor activity, RNA polymerase II-specific"/>
    <property type="evidence" value="ECO:0007669"/>
    <property type="project" value="TreeGrafter"/>
</dbReference>
<dbReference type="GeneID" id="106746034"/>
<name>A0A6P3XI46_DINQU</name>
<feature type="region of interest" description="Disordered" evidence="8">
    <location>
        <begin position="248"/>
        <end position="269"/>
    </location>
</feature>
<dbReference type="InterPro" id="IPR052470">
    <property type="entry name" value="ER_Stress-Reg_TF"/>
</dbReference>
<dbReference type="RefSeq" id="XP_014477639.1">
    <property type="nucleotide sequence ID" value="XM_014622153.1"/>
</dbReference>
<accession>A0A6P3XI46</accession>
<evidence type="ECO:0000256" key="7">
    <source>
        <dbReference type="SAM" id="Coils"/>
    </source>
</evidence>
<dbReference type="Proteomes" id="UP000515204">
    <property type="component" value="Unplaced"/>
</dbReference>
<feature type="coiled-coil region" evidence="7">
    <location>
        <begin position="106"/>
        <end position="154"/>
    </location>
</feature>
<dbReference type="SUPFAM" id="SSF57959">
    <property type="entry name" value="Leucine zipper domain"/>
    <property type="match status" value="1"/>
</dbReference>
<evidence type="ECO:0000313" key="10">
    <source>
        <dbReference type="Proteomes" id="UP000515204"/>
    </source>
</evidence>
<dbReference type="InterPro" id="IPR046347">
    <property type="entry name" value="bZIP_sf"/>
</dbReference>
<feature type="coiled-coil region" evidence="7">
    <location>
        <begin position="219"/>
        <end position="246"/>
    </location>
</feature>
<keyword evidence="10" id="KW-1185">Reference proteome</keyword>
<dbReference type="CTD" id="7494"/>
<dbReference type="KEGG" id="dqu:106746034"/>
<proteinExistence type="predicted"/>
<evidence type="ECO:0000256" key="2">
    <source>
        <dbReference type="ARBA" id="ARBA00023015"/>
    </source>
</evidence>
<evidence type="ECO:0000256" key="8">
    <source>
        <dbReference type="SAM" id="MobiDB-lite"/>
    </source>
</evidence>
<dbReference type="InterPro" id="IPR004827">
    <property type="entry name" value="bZIP"/>
</dbReference>
<reference evidence="11" key="1">
    <citation type="submission" date="2025-08" db="UniProtKB">
        <authorList>
            <consortium name="RefSeq"/>
        </authorList>
    </citation>
    <scope>IDENTIFICATION</scope>
</reference>
<dbReference type="OrthoDB" id="20960at2759"/>
<dbReference type="Pfam" id="PF00170">
    <property type="entry name" value="bZIP_1"/>
    <property type="match status" value="1"/>
</dbReference>
<dbReference type="PANTHER" id="PTHR46542">
    <property type="entry name" value="X-BOX BINDING PROTEIN 1"/>
    <property type="match status" value="1"/>
</dbReference>
<evidence type="ECO:0000256" key="5">
    <source>
        <dbReference type="ARBA" id="ARBA00023242"/>
    </source>
</evidence>
<evidence type="ECO:0000313" key="11">
    <source>
        <dbReference type="RefSeq" id="XP_014477639.1"/>
    </source>
</evidence>